<reference evidence="1 2" key="1">
    <citation type="submission" date="2010-10" db="EMBL/GenBank/DDBJ databases">
        <authorList>
            <consortium name="The Broad Institute Genome Sequencing Platform"/>
            <person name="Ward D."/>
            <person name="Earl A."/>
            <person name="Feldgarden M."/>
            <person name="Young S.K."/>
            <person name="Gargeya S."/>
            <person name="Zeng Q."/>
            <person name="Alvarado L."/>
            <person name="Berlin A."/>
            <person name="Bochicchio J."/>
            <person name="Chapman S.B."/>
            <person name="Chen Z."/>
            <person name="Freedman E."/>
            <person name="Gellesch M."/>
            <person name="Goldberg J."/>
            <person name="Griggs A."/>
            <person name="Gujja S."/>
            <person name="Heilman E."/>
            <person name="Heiman D."/>
            <person name="Howarth C."/>
            <person name="Mehta T."/>
            <person name="Neiman D."/>
            <person name="Pearson M."/>
            <person name="Roberts A."/>
            <person name="Saif S."/>
            <person name="Shea T."/>
            <person name="Shenoy N."/>
            <person name="Sisk P."/>
            <person name="Stolte C."/>
            <person name="Sykes S."/>
            <person name="White J."/>
            <person name="Yandava C."/>
            <person name="Allen-Vercoe E."/>
            <person name="Sibley C."/>
            <person name="Ambrose C.E."/>
            <person name="Strauss J."/>
            <person name="Daigneault M."/>
            <person name="Haas B."/>
            <person name="Nusbaum C."/>
            <person name="Birren B."/>
        </authorList>
    </citation>
    <scope>NUCLEOTIDE SEQUENCE [LARGE SCALE GENOMIC DNA]</scope>
    <source>
        <strain evidence="1 2">3_1_6</strain>
    </source>
</reference>
<dbReference type="AlphaFoldDB" id="E5Y9T0"/>
<dbReference type="Pfam" id="PF18906">
    <property type="entry name" value="Phage_tube_2"/>
    <property type="match status" value="1"/>
</dbReference>
<dbReference type="InterPro" id="IPR044000">
    <property type="entry name" value="Phage_tube_2"/>
</dbReference>
<evidence type="ECO:0000313" key="1">
    <source>
        <dbReference type="EMBL" id="EFV43207.1"/>
    </source>
</evidence>
<sequence>MSQYCPTVQKSNVQRAFAMIETVPGELEKPTASGFVAPAGRGSISQAPTYTDSPELSNTLDVVSQSRDAMPPGDWSLPMVARLAANAGAPQGDAMFHAALGKLDTSVSGKRAYKLDTCRPTLSLWLQNDETVQFMSGCTVESLEWAVDRDGLTIFTFSGRGRRAGIVGVGELAEAPTSATVKLETGQSMAFSIGGYITNRTKQDGTEYQITAIDTATDTIVLDSAPAEWVAGEEIGPWLPVADSIGKEVENNSVILLIDDVEGKMRPSTFTASLPTQFLEEIGDQYPGESADNKRSITMDMSVYFRRAEAVRFGQALEGKTLSVKLKAKNENGSIEVAMPRVRISSPTIGEDDAVLTLDSSGTALGLTGEDSFTITITKAGV</sequence>
<dbReference type="RefSeq" id="WP_005029198.1">
    <property type="nucleotide sequence ID" value="NZ_KE150238.1"/>
</dbReference>
<name>E5Y9T0_BILW3</name>
<protein>
    <submittedName>
        <fullName evidence="1">Uncharacterized protein</fullName>
    </submittedName>
</protein>
<comment type="caution">
    <text evidence="1">The sequence shown here is derived from an EMBL/GenBank/DDBJ whole genome shotgun (WGS) entry which is preliminary data.</text>
</comment>
<gene>
    <name evidence="1" type="ORF">HMPREF0179_02948</name>
</gene>
<dbReference type="eggNOG" id="ENOG50341ZU">
    <property type="taxonomic scope" value="Bacteria"/>
</dbReference>
<proteinExistence type="predicted"/>
<evidence type="ECO:0000313" key="2">
    <source>
        <dbReference type="Proteomes" id="UP000006034"/>
    </source>
</evidence>
<accession>E5Y9T0</accession>
<dbReference type="GeneID" id="78084661"/>
<keyword evidence="2" id="KW-1185">Reference proteome</keyword>
<dbReference type="HOGENOM" id="CLU_722924_0_0_7"/>
<dbReference type="Proteomes" id="UP000006034">
    <property type="component" value="Unassembled WGS sequence"/>
</dbReference>
<reference evidence="1 2" key="2">
    <citation type="submission" date="2013-04" db="EMBL/GenBank/DDBJ databases">
        <title>The Genome Sequence of Bilophila wadsworthia 3_1_6.</title>
        <authorList>
            <consortium name="The Broad Institute Genomics Platform"/>
            <person name="Earl A."/>
            <person name="Ward D."/>
            <person name="Feldgarden M."/>
            <person name="Gevers D."/>
            <person name="Sibley C."/>
            <person name="Strauss J."/>
            <person name="Allen-Vercoe E."/>
            <person name="Walker B."/>
            <person name="Young S."/>
            <person name="Zeng Q."/>
            <person name="Gargeya S."/>
            <person name="Fitzgerald M."/>
            <person name="Haas B."/>
            <person name="Abouelleil A."/>
            <person name="Allen A.W."/>
            <person name="Alvarado L."/>
            <person name="Arachchi H.M."/>
            <person name="Berlin A.M."/>
            <person name="Chapman S.B."/>
            <person name="Gainer-Dewar J."/>
            <person name="Goldberg J."/>
            <person name="Griggs A."/>
            <person name="Gujja S."/>
            <person name="Hansen M."/>
            <person name="Howarth C."/>
            <person name="Imamovic A."/>
            <person name="Ireland A."/>
            <person name="Larimer J."/>
            <person name="McCowan C."/>
            <person name="Murphy C."/>
            <person name="Pearson M."/>
            <person name="Poon T.W."/>
            <person name="Priest M."/>
            <person name="Roberts A."/>
            <person name="Saif S."/>
            <person name="Shea T."/>
            <person name="Sisk P."/>
            <person name="Sykes S."/>
            <person name="Wortman J."/>
            <person name="Nusbaum C."/>
            <person name="Birren B."/>
        </authorList>
    </citation>
    <scope>NUCLEOTIDE SEQUENCE [LARGE SCALE GENOMIC DNA]</scope>
    <source>
        <strain evidence="1 2">3_1_6</strain>
    </source>
</reference>
<dbReference type="STRING" id="563192.HMPREF0179_02948"/>
<dbReference type="EMBL" id="ADCP02000001">
    <property type="protein sequence ID" value="EFV43207.1"/>
    <property type="molecule type" value="Genomic_DNA"/>
</dbReference>
<organism evidence="1 2">
    <name type="scientific">Bilophila wadsworthia (strain 3_1_6)</name>
    <dbReference type="NCBI Taxonomy" id="563192"/>
    <lineage>
        <taxon>Bacteria</taxon>
        <taxon>Pseudomonadati</taxon>
        <taxon>Thermodesulfobacteriota</taxon>
        <taxon>Desulfovibrionia</taxon>
        <taxon>Desulfovibrionales</taxon>
        <taxon>Desulfovibrionaceae</taxon>
        <taxon>Bilophila</taxon>
    </lineage>
</organism>